<keyword evidence="3" id="KW-1133">Transmembrane helix</keyword>
<feature type="transmembrane region" description="Helical" evidence="3">
    <location>
        <begin position="134"/>
        <end position="155"/>
    </location>
</feature>
<feature type="coiled-coil region" evidence="1">
    <location>
        <begin position="392"/>
        <end position="419"/>
    </location>
</feature>
<keyword evidence="3" id="KW-0472">Membrane</keyword>
<feature type="region of interest" description="Disordered" evidence="2">
    <location>
        <begin position="508"/>
        <end position="555"/>
    </location>
</feature>
<evidence type="ECO:0000256" key="1">
    <source>
        <dbReference type="SAM" id="Coils"/>
    </source>
</evidence>
<feature type="transmembrane region" description="Helical" evidence="3">
    <location>
        <begin position="64"/>
        <end position="84"/>
    </location>
</feature>
<reference evidence="4 5" key="1">
    <citation type="submission" date="2024-06" db="EMBL/GenBank/DDBJ databases">
        <authorList>
            <person name="Kraege A."/>
            <person name="Thomma B."/>
        </authorList>
    </citation>
    <scope>NUCLEOTIDE SEQUENCE [LARGE SCALE GENOMIC DNA]</scope>
</reference>
<sequence length="1008" mass="109547">MGSLRFPDAAQERRFVKHAGEHGLSVMRMHRVVDASLFYFSAKGATARYSVPRVASFISTGSRWASALQLLALATTLFAPRLIARHHELFKIMCQHVNFLIVVAMTWVITITRSRYQIVHACNVMFSAVNFLPGQVRVCVFVPIVALQSLIWICVGARSRSLNPEHAGAPLTTLWMWVQHIALTEFMGVVLTCCVGGVLEMHARQSFVRTHRLEDLDWQPGVLPRLMMLVLDHLRKVKSRLLDMLGARSQQQAKGDAGKQSYPAKGMEQQECKQLPGAGTVCESSESLSSPASSSCDSGSDADVSEAQKVCCGVQGMQAQACQKLLNKGKTLDSKCKQLACRVELLETEVGKDSLAAMAEQVRSRQLLQRIATLTQRVNAQRCVTAFLGSQEEALKAEVESLRKERKQLTTELGKAHALIEETAADRLEATELLSRAVHIMESMRDHMSTERKTMWQCILQMLHLQPDATPAQASASFARRMGKGSCADGGDLARFLQALAEESTLSHRASEVSSHSTLDSSNSSSSSQLRSQEGSQHPRSTGPTEVPAAAHTARQENADITDPQLSEMLDQISCNALPDPRSTGVWPAHGDSIHGSPVRLAEHPATADSHLGPEQRGDSIGCVGNLGSEVPGGDNRTLSEPTRHCSRPSDLLDVKHQQDAGWELNIDSQVKELYLSVLRRLNTGATAQTEWLSSAKSNLSGSVQEPCSSCKASAEKVAEVEAQHTGFQGAVVVALRSMMAQERSLREELGDLASELEANLPDEASSQGHRSSSCPAESSEQQFRSCRRKCITPNTLADDQLCSDPSASCCWQGLEEPDQDGQAARSVAQRLQELSEGSATSAQAASELTEMLFPVPSIREVNTALANGKCSQVEAQMDESLSWMASWLHAANSPPARSSAKEQTSAEALHGALSVIVSGLVDRAFATQTAYVHAAHSLSKQTQALTSLNAHLMSVRQNERRMLEMLMNNRARLLTHMAVLRTCSRIVLCHECHAPAAPDSLATSPAA</sequence>
<keyword evidence="1" id="KW-0175">Coiled coil</keyword>
<dbReference type="Proteomes" id="UP001497392">
    <property type="component" value="Unassembled WGS sequence"/>
</dbReference>
<feature type="compositionally biased region" description="Low complexity" evidence="2">
    <location>
        <begin position="514"/>
        <end position="536"/>
    </location>
</feature>
<name>A0ABP1FMP2_9CHLO</name>
<protein>
    <submittedName>
        <fullName evidence="4">G3377 protein</fullName>
    </submittedName>
</protein>
<evidence type="ECO:0000313" key="5">
    <source>
        <dbReference type="Proteomes" id="UP001497392"/>
    </source>
</evidence>
<evidence type="ECO:0000256" key="2">
    <source>
        <dbReference type="SAM" id="MobiDB-lite"/>
    </source>
</evidence>
<feature type="transmembrane region" description="Helical" evidence="3">
    <location>
        <begin position="96"/>
        <end position="114"/>
    </location>
</feature>
<evidence type="ECO:0000313" key="4">
    <source>
        <dbReference type="EMBL" id="CAL5221225.1"/>
    </source>
</evidence>
<feature type="transmembrane region" description="Helical" evidence="3">
    <location>
        <begin position="176"/>
        <end position="199"/>
    </location>
</feature>
<gene>
    <name evidence="4" type="primary">g3377</name>
    <name evidence="4" type="ORF">VP750_LOCUS2884</name>
</gene>
<dbReference type="EMBL" id="CAXHTA020000005">
    <property type="protein sequence ID" value="CAL5221225.1"/>
    <property type="molecule type" value="Genomic_DNA"/>
</dbReference>
<comment type="caution">
    <text evidence="4">The sequence shown here is derived from an EMBL/GenBank/DDBJ whole genome shotgun (WGS) entry which is preliminary data.</text>
</comment>
<accession>A0ABP1FMP2</accession>
<keyword evidence="3" id="KW-0812">Transmembrane</keyword>
<feature type="region of interest" description="Disordered" evidence="2">
    <location>
        <begin position="608"/>
        <end position="647"/>
    </location>
</feature>
<evidence type="ECO:0000256" key="3">
    <source>
        <dbReference type="SAM" id="Phobius"/>
    </source>
</evidence>
<organism evidence="4 5">
    <name type="scientific">Coccomyxa viridis</name>
    <dbReference type="NCBI Taxonomy" id="1274662"/>
    <lineage>
        <taxon>Eukaryota</taxon>
        <taxon>Viridiplantae</taxon>
        <taxon>Chlorophyta</taxon>
        <taxon>core chlorophytes</taxon>
        <taxon>Trebouxiophyceae</taxon>
        <taxon>Trebouxiophyceae incertae sedis</taxon>
        <taxon>Coccomyxaceae</taxon>
        <taxon>Coccomyxa</taxon>
    </lineage>
</organism>
<keyword evidence="5" id="KW-1185">Reference proteome</keyword>
<proteinExistence type="predicted"/>